<evidence type="ECO:0000256" key="1">
    <source>
        <dbReference type="SAM" id="MobiDB-lite"/>
    </source>
</evidence>
<dbReference type="Proteomes" id="UP000548476">
    <property type="component" value="Unassembled WGS sequence"/>
</dbReference>
<proteinExistence type="predicted"/>
<dbReference type="InterPro" id="IPR025637">
    <property type="entry name" value="DUF4333"/>
</dbReference>
<feature type="chain" id="PRO_5032779365" description="DUF4333 domain-containing protein" evidence="2">
    <location>
        <begin position="26"/>
        <end position="200"/>
    </location>
</feature>
<reference evidence="4 5" key="1">
    <citation type="submission" date="2020-08" db="EMBL/GenBank/DDBJ databases">
        <title>Genomic Encyclopedia of Type Strains, Phase IV (KMG-IV): sequencing the most valuable type-strain genomes for metagenomic binning, comparative biology and taxonomic classification.</title>
        <authorList>
            <person name="Goeker M."/>
        </authorList>
    </citation>
    <scope>NUCLEOTIDE SEQUENCE [LARGE SCALE GENOMIC DNA]</scope>
    <source>
        <strain evidence="4 5">YIM 65646</strain>
    </source>
</reference>
<feature type="domain" description="DUF4333" evidence="3">
    <location>
        <begin position="14"/>
        <end position="87"/>
    </location>
</feature>
<comment type="caution">
    <text evidence="4">The sequence shown here is derived from an EMBL/GenBank/DDBJ whole genome shotgun (WGS) entry which is preliminary data.</text>
</comment>
<dbReference type="PROSITE" id="PS51257">
    <property type="entry name" value="PROKAR_LIPOPROTEIN"/>
    <property type="match status" value="1"/>
</dbReference>
<protein>
    <recommendedName>
        <fullName evidence="3">DUF4333 domain-containing protein</fullName>
    </recommendedName>
</protein>
<feature type="signal peptide" evidence="2">
    <location>
        <begin position="1"/>
        <end position="25"/>
    </location>
</feature>
<sequence length="200" mass="20258">MKLVAIPLTFAALALTACGTGPASASGEAVAAAAADSLEKQLGQRPEIDCGTETVTLEEGKTVDCVLTDPVSGALYDTTVTITDVDGGKWKASVKVADAPRGGGPSSSAPPPSESPAQETLTVPASEVAAAVVDALEAKLGQRPEIDCGEVNLVLSEGRPVYCTLIDRAAGEEYKATVSITGIDGAKWTFTVQVAAEPNA</sequence>
<feature type="region of interest" description="Disordered" evidence="1">
    <location>
        <begin position="97"/>
        <end position="119"/>
    </location>
</feature>
<accession>A0A841G181</accession>
<dbReference type="EMBL" id="JACHGT010000014">
    <property type="protein sequence ID" value="MBB6037920.1"/>
    <property type="molecule type" value="Genomic_DNA"/>
</dbReference>
<organism evidence="4 5">
    <name type="scientific">Phytomonospora endophytica</name>
    <dbReference type="NCBI Taxonomy" id="714109"/>
    <lineage>
        <taxon>Bacteria</taxon>
        <taxon>Bacillati</taxon>
        <taxon>Actinomycetota</taxon>
        <taxon>Actinomycetes</taxon>
        <taxon>Micromonosporales</taxon>
        <taxon>Micromonosporaceae</taxon>
        <taxon>Phytomonospora</taxon>
    </lineage>
</organism>
<evidence type="ECO:0000313" key="5">
    <source>
        <dbReference type="Proteomes" id="UP000548476"/>
    </source>
</evidence>
<name>A0A841G181_9ACTN</name>
<dbReference type="Pfam" id="PF14230">
    <property type="entry name" value="DUF4333"/>
    <property type="match status" value="1"/>
</dbReference>
<dbReference type="RefSeq" id="WP_184790728.1">
    <property type="nucleotide sequence ID" value="NZ_BONT01000066.1"/>
</dbReference>
<keyword evidence="2" id="KW-0732">Signal</keyword>
<evidence type="ECO:0000256" key="2">
    <source>
        <dbReference type="SAM" id="SignalP"/>
    </source>
</evidence>
<evidence type="ECO:0000259" key="3">
    <source>
        <dbReference type="Pfam" id="PF14230"/>
    </source>
</evidence>
<dbReference type="AlphaFoldDB" id="A0A841G181"/>
<gene>
    <name evidence="4" type="ORF">HNR73_005800</name>
</gene>
<keyword evidence="5" id="KW-1185">Reference proteome</keyword>
<evidence type="ECO:0000313" key="4">
    <source>
        <dbReference type="EMBL" id="MBB6037920.1"/>
    </source>
</evidence>